<feature type="transmembrane region" description="Helical" evidence="1">
    <location>
        <begin position="93"/>
        <end position="112"/>
    </location>
</feature>
<dbReference type="PANTHER" id="PTHR34978">
    <property type="entry name" value="POSSIBLE SENSOR-TRANSDUCER PROTEIN BLAR"/>
    <property type="match status" value="1"/>
</dbReference>
<keyword evidence="1" id="KW-0812">Transmembrane</keyword>
<dbReference type="PANTHER" id="PTHR34978:SF3">
    <property type="entry name" value="SLR0241 PROTEIN"/>
    <property type="match status" value="1"/>
</dbReference>
<sequence length="482" mass="55729">MIHYIIQVIAFQLFFLLIYDVFLKKETFFNWNRAYLLLTAVLSILLPFVKVAGFKEAVPNDFVVSLPHILSQTTNTIFLEEVVISGSNTSHSFLWYFSLVLVIGSALAVSFFSMRLFKIVKLIYQNPKQREGAICFVRMLKSTLAFSFFNYVFLGENIKDTDRQQIVKHELVHVKQKHTWDLLFFEMLRIVFWFNPFVYMYQNRMADLHEFIADSQAVKHNKKQYYENLLAQIFDTNQVSFINPFFKQSLIKKRIIMLQKTKSKQVQLIKYALLIPMVLGMLVYSSCSEEATQPKVVEVVEQELSIQDQIDMLKNSIEAKGDLSESEKEALRVLMVKSFQNDGANPNTDIIEVTEITSYKDSSEVPFTVIDQVPIFEGCERGVSNEENKLCMSKKLNTFVAKNFNTELAKSLNLTGVVQIRAFFKINELGEIVNIKARAPHPELEVEVKRVLNMLPDLIPGEHQGKKVTVPYYLPIKFKIND</sequence>
<reference evidence="4" key="1">
    <citation type="journal article" date="2019" name="Int. J. Syst. Evol. Microbiol.">
        <title>The Global Catalogue of Microorganisms (GCM) 10K type strain sequencing project: providing services to taxonomists for standard genome sequencing and annotation.</title>
        <authorList>
            <consortium name="The Broad Institute Genomics Platform"/>
            <consortium name="The Broad Institute Genome Sequencing Center for Infectious Disease"/>
            <person name="Wu L."/>
            <person name="Ma J."/>
        </authorList>
    </citation>
    <scope>NUCLEOTIDE SEQUENCE [LARGE SCALE GENOMIC DNA]</scope>
    <source>
        <strain evidence="4">JCM 17978</strain>
    </source>
</reference>
<evidence type="ECO:0000256" key="1">
    <source>
        <dbReference type="SAM" id="Phobius"/>
    </source>
</evidence>
<feature type="domain" description="Peptidase M56" evidence="2">
    <location>
        <begin position="157"/>
        <end position="258"/>
    </location>
</feature>
<dbReference type="InterPro" id="IPR008756">
    <property type="entry name" value="Peptidase_M56"/>
</dbReference>
<gene>
    <name evidence="3" type="ORF">ACFPH8_00920</name>
</gene>
<evidence type="ECO:0000313" key="3">
    <source>
        <dbReference type="EMBL" id="MFC5193877.1"/>
    </source>
</evidence>
<name>A0ABW0C0Z9_9FLAO</name>
<keyword evidence="1" id="KW-0472">Membrane</keyword>
<accession>A0ABW0C0Z9</accession>
<feature type="transmembrane region" description="Helical" evidence="1">
    <location>
        <begin position="6"/>
        <end position="23"/>
    </location>
</feature>
<dbReference type="Proteomes" id="UP001596162">
    <property type="component" value="Unassembled WGS sequence"/>
</dbReference>
<evidence type="ECO:0000259" key="2">
    <source>
        <dbReference type="Pfam" id="PF05569"/>
    </source>
</evidence>
<protein>
    <submittedName>
        <fullName evidence="3">M56 family metallopeptidase</fullName>
    </submittedName>
</protein>
<dbReference type="CDD" id="cd07341">
    <property type="entry name" value="M56_BlaR1_MecR1_like"/>
    <property type="match status" value="1"/>
</dbReference>
<dbReference type="RefSeq" id="WP_376858093.1">
    <property type="nucleotide sequence ID" value="NZ_JBHSLA010000001.1"/>
</dbReference>
<comment type="caution">
    <text evidence="3">The sequence shown here is derived from an EMBL/GenBank/DDBJ whole genome shotgun (WGS) entry which is preliminary data.</text>
</comment>
<evidence type="ECO:0000313" key="4">
    <source>
        <dbReference type="Proteomes" id="UP001596162"/>
    </source>
</evidence>
<dbReference type="Pfam" id="PF05569">
    <property type="entry name" value="Peptidase_M56"/>
    <property type="match status" value="1"/>
</dbReference>
<feature type="transmembrane region" description="Helical" evidence="1">
    <location>
        <begin position="35"/>
        <end position="54"/>
    </location>
</feature>
<proteinExistence type="predicted"/>
<organism evidence="3 4">
    <name type="scientific">Bizionia hallyeonensis</name>
    <dbReference type="NCBI Taxonomy" id="1123757"/>
    <lineage>
        <taxon>Bacteria</taxon>
        <taxon>Pseudomonadati</taxon>
        <taxon>Bacteroidota</taxon>
        <taxon>Flavobacteriia</taxon>
        <taxon>Flavobacteriales</taxon>
        <taxon>Flavobacteriaceae</taxon>
        <taxon>Bizionia</taxon>
    </lineage>
</organism>
<keyword evidence="1" id="KW-1133">Transmembrane helix</keyword>
<dbReference type="EMBL" id="JBHSLA010000001">
    <property type="protein sequence ID" value="MFC5193877.1"/>
    <property type="molecule type" value="Genomic_DNA"/>
</dbReference>
<feature type="transmembrane region" description="Helical" evidence="1">
    <location>
        <begin position="133"/>
        <end position="153"/>
    </location>
</feature>
<dbReference type="InterPro" id="IPR052173">
    <property type="entry name" value="Beta-lactam_resp_regulator"/>
</dbReference>
<keyword evidence="4" id="KW-1185">Reference proteome</keyword>